<keyword evidence="3" id="KW-1003">Cell membrane</keyword>
<dbReference type="Pfam" id="PF07690">
    <property type="entry name" value="MFS_1"/>
    <property type="match status" value="1"/>
</dbReference>
<evidence type="ECO:0000313" key="8">
    <source>
        <dbReference type="EMBL" id="PHM57536.1"/>
    </source>
</evidence>
<evidence type="ECO:0000256" key="5">
    <source>
        <dbReference type="ARBA" id="ARBA00022989"/>
    </source>
</evidence>
<evidence type="ECO:0000256" key="3">
    <source>
        <dbReference type="ARBA" id="ARBA00022475"/>
    </source>
</evidence>
<dbReference type="InterPro" id="IPR036259">
    <property type="entry name" value="MFS_trans_sf"/>
</dbReference>
<dbReference type="EMBL" id="NJAI01000001">
    <property type="protein sequence ID" value="PHM57536.1"/>
    <property type="molecule type" value="Genomic_DNA"/>
</dbReference>
<reference evidence="8 9" key="1">
    <citation type="journal article" date="2017" name="Nat. Microbiol.">
        <title>Natural product diversity associated with the nematode symbionts Photorhabdus and Xenorhabdus.</title>
        <authorList>
            <person name="Tobias N.J."/>
            <person name="Wolff H."/>
            <person name="Djahanschiri B."/>
            <person name="Grundmann F."/>
            <person name="Kronenwerth M."/>
            <person name="Shi Y.M."/>
            <person name="Simonyi S."/>
            <person name="Grun P."/>
            <person name="Shapiro-Ilan D."/>
            <person name="Pidot S.J."/>
            <person name="Stinear T.P."/>
            <person name="Ebersberger I."/>
            <person name="Bode H.B."/>
        </authorList>
    </citation>
    <scope>NUCLEOTIDE SEQUENCE [LARGE SCALE GENOMIC DNA]</scope>
    <source>
        <strain evidence="8 9">DSM 17903</strain>
    </source>
</reference>
<feature type="transmembrane region" description="Helical" evidence="7">
    <location>
        <begin position="114"/>
        <end position="136"/>
    </location>
</feature>
<organism evidence="8 9">
    <name type="scientific">Xenorhabdus hominickii</name>
    <dbReference type="NCBI Taxonomy" id="351679"/>
    <lineage>
        <taxon>Bacteria</taxon>
        <taxon>Pseudomonadati</taxon>
        <taxon>Pseudomonadota</taxon>
        <taxon>Gammaproteobacteria</taxon>
        <taxon>Enterobacterales</taxon>
        <taxon>Morganellaceae</taxon>
        <taxon>Xenorhabdus</taxon>
    </lineage>
</organism>
<dbReference type="PANTHER" id="PTHR43266">
    <property type="entry name" value="MACROLIDE-EFFLUX PROTEIN"/>
    <property type="match status" value="1"/>
</dbReference>
<keyword evidence="4 7" id="KW-0812">Transmembrane</keyword>
<sequence>MYLIPWYISNTAGEPAFLATTAMFSAILLLFLTPVIGKFIDSLNRKSILIFITVIILVLFLFLFLSDDGVSNRLYALICAYVFIQIYFAIFYITRQGFIKDVFMENELYRINAILEIESQSSTLLAASLIILFASSLTSTDIFILLAGMAFISLIMLMLIPYASKIITDRNNPQHSRPKLPLSFLKTDLFCYMAMGAIPF</sequence>
<keyword evidence="6 7" id="KW-0472">Membrane</keyword>
<comment type="subcellular location">
    <subcellularLocation>
        <location evidence="1">Cell membrane</location>
        <topology evidence="1">Multi-pass membrane protein</topology>
    </subcellularLocation>
</comment>
<name>A0A2G0QEB8_XENHO</name>
<evidence type="ECO:0000256" key="1">
    <source>
        <dbReference type="ARBA" id="ARBA00004651"/>
    </source>
</evidence>
<evidence type="ECO:0000256" key="2">
    <source>
        <dbReference type="ARBA" id="ARBA00022448"/>
    </source>
</evidence>
<dbReference type="AlphaFoldDB" id="A0A2G0QEB8"/>
<feature type="transmembrane region" description="Helical" evidence="7">
    <location>
        <begin position="48"/>
        <end position="66"/>
    </location>
</feature>
<protein>
    <recommendedName>
        <fullName evidence="10">MFS transporter</fullName>
    </recommendedName>
</protein>
<dbReference type="STRING" id="351679.A9255_14035"/>
<feature type="transmembrane region" description="Helical" evidence="7">
    <location>
        <begin position="72"/>
        <end position="93"/>
    </location>
</feature>
<evidence type="ECO:0000313" key="9">
    <source>
        <dbReference type="Proteomes" id="UP000225433"/>
    </source>
</evidence>
<dbReference type="SUPFAM" id="SSF103473">
    <property type="entry name" value="MFS general substrate transporter"/>
    <property type="match status" value="1"/>
</dbReference>
<evidence type="ECO:0000256" key="6">
    <source>
        <dbReference type="ARBA" id="ARBA00023136"/>
    </source>
</evidence>
<keyword evidence="5 7" id="KW-1133">Transmembrane helix</keyword>
<dbReference type="GO" id="GO:0005886">
    <property type="term" value="C:plasma membrane"/>
    <property type="evidence" value="ECO:0007669"/>
    <property type="project" value="UniProtKB-SubCell"/>
</dbReference>
<comment type="caution">
    <text evidence="8">The sequence shown here is derived from an EMBL/GenBank/DDBJ whole genome shotgun (WGS) entry which is preliminary data.</text>
</comment>
<proteinExistence type="predicted"/>
<dbReference type="Proteomes" id="UP000225433">
    <property type="component" value="Unassembled WGS sequence"/>
</dbReference>
<keyword evidence="2" id="KW-0813">Transport</keyword>
<feature type="transmembrane region" description="Helical" evidence="7">
    <location>
        <begin position="142"/>
        <end position="163"/>
    </location>
</feature>
<dbReference type="GO" id="GO:0022857">
    <property type="term" value="F:transmembrane transporter activity"/>
    <property type="evidence" value="ECO:0007669"/>
    <property type="project" value="InterPro"/>
</dbReference>
<evidence type="ECO:0000256" key="4">
    <source>
        <dbReference type="ARBA" id="ARBA00022692"/>
    </source>
</evidence>
<feature type="transmembrane region" description="Helical" evidence="7">
    <location>
        <begin position="16"/>
        <end position="36"/>
    </location>
</feature>
<dbReference type="InterPro" id="IPR011701">
    <property type="entry name" value="MFS"/>
</dbReference>
<dbReference type="Gene3D" id="1.20.1250.20">
    <property type="entry name" value="MFS general substrate transporter like domains"/>
    <property type="match status" value="1"/>
</dbReference>
<dbReference type="OrthoDB" id="6448160at2"/>
<evidence type="ECO:0000256" key="7">
    <source>
        <dbReference type="SAM" id="Phobius"/>
    </source>
</evidence>
<gene>
    <name evidence="8" type="ORF">Xhom_00511</name>
</gene>
<accession>A0A2G0QEB8</accession>
<dbReference type="PANTHER" id="PTHR43266:SF2">
    <property type="entry name" value="MAJOR FACILITATOR SUPERFAMILY (MFS) PROFILE DOMAIN-CONTAINING PROTEIN"/>
    <property type="match status" value="1"/>
</dbReference>
<evidence type="ECO:0008006" key="10">
    <source>
        <dbReference type="Google" id="ProtNLM"/>
    </source>
</evidence>